<evidence type="ECO:0000259" key="2">
    <source>
        <dbReference type="Pfam" id="PF02517"/>
    </source>
</evidence>
<dbReference type="InterPro" id="IPR003675">
    <property type="entry name" value="Rce1/LyrA-like_dom"/>
</dbReference>
<organism evidence="3 4">
    <name type="scientific">Sorangium cellulosum</name>
    <name type="common">Polyangium cellulosum</name>
    <dbReference type="NCBI Taxonomy" id="56"/>
    <lineage>
        <taxon>Bacteria</taxon>
        <taxon>Pseudomonadati</taxon>
        <taxon>Myxococcota</taxon>
        <taxon>Polyangia</taxon>
        <taxon>Polyangiales</taxon>
        <taxon>Polyangiaceae</taxon>
        <taxon>Sorangium</taxon>
    </lineage>
</organism>
<feature type="transmembrane region" description="Helical" evidence="1">
    <location>
        <begin position="28"/>
        <end position="48"/>
    </location>
</feature>
<evidence type="ECO:0000313" key="3">
    <source>
        <dbReference type="EMBL" id="KYF60223.1"/>
    </source>
</evidence>
<protein>
    <recommendedName>
        <fullName evidence="2">CAAX prenyl protease 2/Lysostaphin resistance protein A-like domain-containing protein</fullName>
    </recommendedName>
</protein>
<proteinExistence type="predicted"/>
<accession>A0A150PXF6</accession>
<evidence type="ECO:0000256" key="1">
    <source>
        <dbReference type="SAM" id="Phobius"/>
    </source>
</evidence>
<reference evidence="3 4" key="1">
    <citation type="submission" date="2014-02" db="EMBL/GenBank/DDBJ databases">
        <title>The small core and large imbalanced accessory genome model reveals a collaborative survival strategy of Sorangium cellulosum strains in nature.</title>
        <authorList>
            <person name="Han K."/>
            <person name="Peng R."/>
            <person name="Blom J."/>
            <person name="Li Y.-Z."/>
        </authorList>
    </citation>
    <scope>NUCLEOTIDE SEQUENCE [LARGE SCALE GENOMIC DNA]</scope>
    <source>
        <strain evidence="3 4">So0157-18</strain>
    </source>
</reference>
<keyword evidence="1" id="KW-0472">Membrane</keyword>
<comment type="caution">
    <text evidence="3">The sequence shown here is derived from an EMBL/GenBank/DDBJ whole genome shotgun (WGS) entry which is preliminary data.</text>
</comment>
<name>A0A150PXF6_SORCE</name>
<feature type="domain" description="CAAX prenyl protease 2/Lysostaphin resistance protein A-like" evidence="2">
    <location>
        <begin position="115"/>
        <end position="198"/>
    </location>
</feature>
<keyword evidence="1" id="KW-1133">Transmembrane helix</keyword>
<dbReference type="Pfam" id="PF02517">
    <property type="entry name" value="Rce1-like"/>
    <property type="match status" value="1"/>
</dbReference>
<evidence type="ECO:0000313" key="4">
    <source>
        <dbReference type="Proteomes" id="UP000075604"/>
    </source>
</evidence>
<keyword evidence="1" id="KW-0812">Transmembrane</keyword>
<dbReference type="AlphaFoldDB" id="A0A150PXF6"/>
<dbReference type="Proteomes" id="UP000075604">
    <property type="component" value="Unassembled WGS sequence"/>
</dbReference>
<gene>
    <name evidence="3" type="ORF">BE04_40225</name>
</gene>
<feature type="transmembrane region" description="Helical" evidence="1">
    <location>
        <begin position="164"/>
        <end position="191"/>
    </location>
</feature>
<dbReference type="EMBL" id="JELX01001013">
    <property type="protein sequence ID" value="KYF60223.1"/>
    <property type="molecule type" value="Genomic_DNA"/>
</dbReference>
<feature type="transmembrane region" description="Helical" evidence="1">
    <location>
        <begin position="133"/>
        <end position="152"/>
    </location>
</feature>
<dbReference type="GO" id="GO:0004175">
    <property type="term" value="F:endopeptidase activity"/>
    <property type="evidence" value="ECO:0007669"/>
    <property type="project" value="UniProtKB-ARBA"/>
</dbReference>
<feature type="transmembrane region" description="Helical" evidence="1">
    <location>
        <begin position="68"/>
        <end position="88"/>
    </location>
</feature>
<dbReference type="GO" id="GO:0080120">
    <property type="term" value="P:CAAX-box protein maturation"/>
    <property type="evidence" value="ECO:0007669"/>
    <property type="project" value="UniProtKB-ARBA"/>
</dbReference>
<sequence>MASRWARTGRTDATLRASRWARTGRADATLRAASGYLVLSALAVALTLVVRDGWPWIHPSPWLSLPPLAALLMSAALGLTLAAGVVAMTRVAVARFGWARRLHSELRPVALDLSLGQVLLLAGLSSLGEELLFRGLLTPLLGVALSALLFGLMHQMRGPSRWVWVGWAAGVGAGLGAIFAATGSLVGPFVAHAVVNAVNLSYLRDHDPGEAEQQATL</sequence>